<dbReference type="InterPro" id="IPR025993">
    <property type="entry name" value="Ceramide_glucosylTrfase"/>
</dbReference>
<organism evidence="10 11">
    <name type="scientific">Microbispora rosea</name>
    <dbReference type="NCBI Taxonomy" id="58117"/>
    <lineage>
        <taxon>Bacteria</taxon>
        <taxon>Bacillati</taxon>
        <taxon>Actinomycetota</taxon>
        <taxon>Actinomycetes</taxon>
        <taxon>Streptosporangiales</taxon>
        <taxon>Streptosporangiaceae</taxon>
        <taxon>Microbispora</taxon>
    </lineage>
</organism>
<keyword evidence="7" id="KW-1133">Transmembrane helix</keyword>
<dbReference type="Gene3D" id="3.90.550.10">
    <property type="entry name" value="Spore Coat Polysaccharide Biosynthesis Protein SpsA, Chain A"/>
    <property type="match status" value="1"/>
</dbReference>
<evidence type="ECO:0000256" key="7">
    <source>
        <dbReference type="ARBA" id="ARBA00022989"/>
    </source>
</evidence>
<sequence length="367" mass="40768">MTTHGRRPHRSGRATAEIDYVLPLRWQDDTGLTELTGYLRDLSRHARIVVVDGSPSPLFERHARLWRGIAVHVRPDEDLTIANGKVAGVLTGMRRARAEHVVIADDDVRYDADALARVHALLDHADLVRPQNHFHPLPWHARWDTARTLLNRGLGADYPGTFGIRRSTFEKMGGYDGDVLFENLELIRTVRAHGGREVRPLDLYVRRLPPDTRRFWSQRIRQAYDDLAQPARMAVFLAVLPCVGAALWRRRPASIVAGAVAAVGLAEIGRRRAGGRRVFPATAGLFAPVWVLERATCSWAALAARFVLGGVPYAGRRLRVAAHSTRRLRRRALQASVPSGWDLGDRPPVRCQPSGSGSLAARKPAAL</sequence>
<evidence type="ECO:0000313" key="11">
    <source>
        <dbReference type="Proteomes" id="UP000186096"/>
    </source>
</evidence>
<dbReference type="STRING" id="58117.SAMN05421833_12734"/>
<dbReference type="GO" id="GO:0016757">
    <property type="term" value="F:glycosyltransferase activity"/>
    <property type="evidence" value="ECO:0007669"/>
    <property type="project" value="UniProtKB-KW"/>
</dbReference>
<comment type="pathway">
    <text evidence="2">Lipid metabolism; sphingolipid metabolism.</text>
</comment>
<dbReference type="EMBL" id="FTNI01000027">
    <property type="protein sequence ID" value="SIS09599.1"/>
    <property type="molecule type" value="Genomic_DNA"/>
</dbReference>
<name>A0A1N7GAF4_9ACTN</name>
<gene>
    <name evidence="10" type="ORF">SAMN05421833_12734</name>
</gene>
<keyword evidence="4" id="KW-0328">Glycosyltransferase</keyword>
<dbReference type="OrthoDB" id="7432283at2"/>
<proteinExistence type="predicted"/>
<dbReference type="Proteomes" id="UP000186096">
    <property type="component" value="Unassembled WGS sequence"/>
</dbReference>
<evidence type="ECO:0000256" key="1">
    <source>
        <dbReference type="ARBA" id="ARBA00004141"/>
    </source>
</evidence>
<comment type="subcellular location">
    <subcellularLocation>
        <location evidence="1">Membrane</location>
        <topology evidence="1">Multi-pass membrane protein</topology>
    </subcellularLocation>
</comment>
<dbReference type="RefSeq" id="WP_076440184.1">
    <property type="nucleotide sequence ID" value="NZ_FTNI01000027.1"/>
</dbReference>
<dbReference type="InterPro" id="IPR029044">
    <property type="entry name" value="Nucleotide-diphossugar_trans"/>
</dbReference>
<accession>A0A1N7GAF4</accession>
<evidence type="ECO:0000256" key="4">
    <source>
        <dbReference type="ARBA" id="ARBA00022676"/>
    </source>
</evidence>
<keyword evidence="5 10" id="KW-0808">Transferase</keyword>
<evidence type="ECO:0000256" key="2">
    <source>
        <dbReference type="ARBA" id="ARBA00004760"/>
    </source>
</evidence>
<comment type="pathway">
    <text evidence="3">Sphingolipid metabolism.</text>
</comment>
<keyword evidence="11" id="KW-1185">Reference proteome</keyword>
<protein>
    <submittedName>
        <fullName evidence="10">Glycosyltransferase like family 2</fullName>
    </submittedName>
</protein>
<evidence type="ECO:0000313" key="10">
    <source>
        <dbReference type="EMBL" id="SIS09599.1"/>
    </source>
</evidence>
<evidence type="ECO:0000256" key="3">
    <source>
        <dbReference type="ARBA" id="ARBA00004991"/>
    </source>
</evidence>
<keyword evidence="8" id="KW-0472">Membrane</keyword>
<reference evidence="11" key="1">
    <citation type="submission" date="2017-01" db="EMBL/GenBank/DDBJ databases">
        <authorList>
            <person name="Varghese N."/>
            <person name="Submissions S."/>
        </authorList>
    </citation>
    <scope>NUCLEOTIDE SEQUENCE [LARGE SCALE GENOMIC DNA]</scope>
    <source>
        <strain evidence="11">ATCC 12950</strain>
    </source>
</reference>
<dbReference type="Pfam" id="PF13506">
    <property type="entry name" value="Glyco_transf_21"/>
    <property type="match status" value="1"/>
</dbReference>
<keyword evidence="6" id="KW-0812">Transmembrane</keyword>
<dbReference type="AlphaFoldDB" id="A0A1N7GAF4"/>
<evidence type="ECO:0000256" key="5">
    <source>
        <dbReference type="ARBA" id="ARBA00022679"/>
    </source>
</evidence>
<evidence type="ECO:0000256" key="9">
    <source>
        <dbReference type="SAM" id="MobiDB-lite"/>
    </source>
</evidence>
<dbReference type="SUPFAM" id="SSF53448">
    <property type="entry name" value="Nucleotide-diphospho-sugar transferases"/>
    <property type="match status" value="1"/>
</dbReference>
<evidence type="ECO:0000256" key="6">
    <source>
        <dbReference type="ARBA" id="ARBA00022692"/>
    </source>
</evidence>
<evidence type="ECO:0000256" key="8">
    <source>
        <dbReference type="ARBA" id="ARBA00023136"/>
    </source>
</evidence>
<feature type="region of interest" description="Disordered" evidence="9">
    <location>
        <begin position="339"/>
        <end position="367"/>
    </location>
</feature>
<dbReference type="GO" id="GO:0016020">
    <property type="term" value="C:membrane"/>
    <property type="evidence" value="ECO:0007669"/>
    <property type="project" value="UniProtKB-SubCell"/>
</dbReference>